<dbReference type="InterPro" id="IPR003439">
    <property type="entry name" value="ABC_transporter-like_ATP-bd"/>
</dbReference>
<dbReference type="Proteomes" id="UP000239263">
    <property type="component" value="Unassembled WGS sequence"/>
</dbReference>
<sequence>MKNKKTAMIDITALDIKQNNHAKSLITDLSLSINEGEVLAIIGTSGSGKSALINAIMNSLSADFTLKGNILMPPNTRISLVPQSINALNPTAKIGSQLIQFSPRKKWYQRADKNLVNNALTLAQLPVSVANLYPHQLSGGMAKRALSALAFIQNPDIIIADEPSCGVNDEFAEALFQHYKQLAHKKKKTVIIVSHDIKYVLDIADHILILQGVDNQESLSSIEYTTPKKITQRNSGSYSQALWQALPKNWN</sequence>
<dbReference type="SUPFAM" id="SSF52540">
    <property type="entry name" value="P-loop containing nucleoside triphosphate hydrolases"/>
    <property type="match status" value="1"/>
</dbReference>
<keyword evidence="1" id="KW-0547">Nucleotide-binding</keyword>
<dbReference type="GO" id="GO:0016887">
    <property type="term" value="F:ATP hydrolysis activity"/>
    <property type="evidence" value="ECO:0007669"/>
    <property type="project" value="InterPro"/>
</dbReference>
<protein>
    <submittedName>
        <fullName evidence="4">Peptide ABC transporter ATP-binding protein</fullName>
    </submittedName>
</protein>
<dbReference type="GO" id="GO:0005524">
    <property type="term" value="F:ATP binding"/>
    <property type="evidence" value="ECO:0007669"/>
    <property type="project" value="UniProtKB-KW"/>
</dbReference>
<dbReference type="InterPro" id="IPR003593">
    <property type="entry name" value="AAA+_ATPase"/>
</dbReference>
<dbReference type="PANTHER" id="PTHR43067:SF3">
    <property type="entry name" value="MALTOSE ABC TRANSPORTER, ATP-BINDING PROTEIN"/>
    <property type="match status" value="1"/>
</dbReference>
<evidence type="ECO:0000256" key="2">
    <source>
        <dbReference type="ARBA" id="ARBA00022840"/>
    </source>
</evidence>
<dbReference type="SMART" id="SM00382">
    <property type="entry name" value="AAA"/>
    <property type="match status" value="1"/>
</dbReference>
<evidence type="ECO:0000313" key="4">
    <source>
        <dbReference type="EMBL" id="PQJ88553.1"/>
    </source>
</evidence>
<dbReference type="PROSITE" id="PS50893">
    <property type="entry name" value="ABC_TRANSPORTER_2"/>
    <property type="match status" value="1"/>
</dbReference>
<dbReference type="EMBL" id="MSCO01000001">
    <property type="protein sequence ID" value="PQJ88553.1"/>
    <property type="molecule type" value="Genomic_DNA"/>
</dbReference>
<dbReference type="Gene3D" id="3.40.50.300">
    <property type="entry name" value="P-loop containing nucleotide triphosphate hydrolases"/>
    <property type="match status" value="1"/>
</dbReference>
<keyword evidence="2 4" id="KW-0067">ATP-binding</keyword>
<organism evidence="4 5">
    <name type="scientific">Aliivibrio sifiae</name>
    <dbReference type="NCBI Taxonomy" id="566293"/>
    <lineage>
        <taxon>Bacteria</taxon>
        <taxon>Pseudomonadati</taxon>
        <taxon>Pseudomonadota</taxon>
        <taxon>Gammaproteobacteria</taxon>
        <taxon>Vibrionales</taxon>
        <taxon>Vibrionaceae</taxon>
        <taxon>Aliivibrio</taxon>
    </lineage>
</organism>
<dbReference type="OrthoDB" id="9784450at2"/>
<dbReference type="Pfam" id="PF00005">
    <property type="entry name" value="ABC_tran"/>
    <property type="match status" value="1"/>
</dbReference>
<proteinExistence type="predicted"/>
<dbReference type="RefSeq" id="WP_105054180.1">
    <property type="nucleotide sequence ID" value="NZ_CAWNRT010000001.1"/>
</dbReference>
<evidence type="ECO:0000259" key="3">
    <source>
        <dbReference type="PROSITE" id="PS50893"/>
    </source>
</evidence>
<dbReference type="InterPro" id="IPR027417">
    <property type="entry name" value="P-loop_NTPase"/>
</dbReference>
<evidence type="ECO:0000256" key="1">
    <source>
        <dbReference type="ARBA" id="ARBA00022741"/>
    </source>
</evidence>
<name>A0A2S7XB14_9GAMM</name>
<gene>
    <name evidence="4" type="ORF">BTO22_02735</name>
</gene>
<feature type="domain" description="ABC transporter" evidence="3">
    <location>
        <begin position="11"/>
        <end position="237"/>
    </location>
</feature>
<accession>A0A2S7XB14</accession>
<evidence type="ECO:0000313" key="5">
    <source>
        <dbReference type="Proteomes" id="UP000239263"/>
    </source>
</evidence>
<dbReference type="PANTHER" id="PTHR43067">
    <property type="entry name" value="OLIGOPEPTIDE/DIPEPTIDE ABC TRANSPORTER, ATPASE SUBUNIT"/>
    <property type="match status" value="1"/>
</dbReference>
<reference evidence="4 5" key="1">
    <citation type="submission" date="2016-12" db="EMBL/GenBank/DDBJ databases">
        <title>Diversity of luminous bacteria.</title>
        <authorList>
            <person name="Yoshizawa S."/>
            <person name="Kogure K."/>
        </authorList>
    </citation>
    <scope>NUCLEOTIDE SEQUENCE [LARGE SCALE GENOMIC DNA]</scope>
    <source>
        <strain evidence="4 5">ATCC 33715</strain>
    </source>
</reference>
<dbReference type="AlphaFoldDB" id="A0A2S7XB14"/>
<comment type="caution">
    <text evidence="4">The sequence shown here is derived from an EMBL/GenBank/DDBJ whole genome shotgun (WGS) entry which is preliminary data.</text>
</comment>